<gene>
    <name evidence="1" type="ORF">HPBE_LOCUS12441</name>
</gene>
<dbReference type="WBParaSite" id="HPBE_0001244001-mRNA-1">
    <property type="protein sequence ID" value="HPBE_0001244001-mRNA-1"/>
    <property type="gene ID" value="HPBE_0001244001"/>
</dbReference>
<dbReference type="Proteomes" id="UP000050761">
    <property type="component" value="Unassembled WGS sequence"/>
</dbReference>
<keyword evidence="2" id="KW-1185">Reference proteome</keyword>
<reference evidence="3" key="2">
    <citation type="submission" date="2019-09" db="UniProtKB">
        <authorList>
            <consortium name="WormBaseParasite"/>
        </authorList>
    </citation>
    <scope>IDENTIFICATION</scope>
</reference>
<reference evidence="1 2" key="1">
    <citation type="submission" date="2018-11" db="EMBL/GenBank/DDBJ databases">
        <authorList>
            <consortium name="Pathogen Informatics"/>
        </authorList>
    </citation>
    <scope>NUCLEOTIDE SEQUENCE [LARGE SCALE GENOMIC DNA]</scope>
</reference>
<accession>A0A3P8A6T6</accession>
<name>A0A183FVR1_HELPZ</name>
<evidence type="ECO:0000313" key="1">
    <source>
        <dbReference type="EMBL" id="VDO92174.1"/>
    </source>
</evidence>
<protein>
    <submittedName>
        <fullName evidence="3">Transcriptional regulator</fullName>
    </submittedName>
</protein>
<evidence type="ECO:0000313" key="3">
    <source>
        <dbReference type="WBParaSite" id="HPBE_0001244001-mRNA-1"/>
    </source>
</evidence>
<organism evidence="2 3">
    <name type="scientific">Heligmosomoides polygyrus</name>
    <name type="common">Parasitic roundworm</name>
    <dbReference type="NCBI Taxonomy" id="6339"/>
    <lineage>
        <taxon>Eukaryota</taxon>
        <taxon>Metazoa</taxon>
        <taxon>Ecdysozoa</taxon>
        <taxon>Nematoda</taxon>
        <taxon>Chromadorea</taxon>
        <taxon>Rhabditida</taxon>
        <taxon>Rhabditina</taxon>
        <taxon>Rhabditomorpha</taxon>
        <taxon>Strongyloidea</taxon>
        <taxon>Heligmosomidae</taxon>
        <taxon>Heligmosomoides</taxon>
    </lineage>
</organism>
<sequence>MKCIVQRSRDPAIAQMLAVACEKIPMEFSEAAEADRCSRSIVISGLNEVREGGSAFERHRDLMVNVCDFLERAEGGVRSI</sequence>
<dbReference type="PROSITE" id="PS51257">
    <property type="entry name" value="PROKAR_LIPOPROTEIN"/>
    <property type="match status" value="1"/>
</dbReference>
<evidence type="ECO:0000313" key="2">
    <source>
        <dbReference type="Proteomes" id="UP000050761"/>
    </source>
</evidence>
<accession>A0A183FVR1</accession>
<dbReference type="EMBL" id="UZAH01027501">
    <property type="protein sequence ID" value="VDO92174.1"/>
    <property type="molecule type" value="Genomic_DNA"/>
</dbReference>
<proteinExistence type="predicted"/>
<dbReference type="AlphaFoldDB" id="A0A183FVR1"/>